<evidence type="ECO:0000256" key="1">
    <source>
        <dbReference type="ARBA" id="ARBA00006180"/>
    </source>
</evidence>
<comment type="caution">
    <text evidence="4">The sequence shown here is derived from an EMBL/GenBank/DDBJ whole genome shotgun (WGS) entry which is preliminary data.</text>
</comment>
<keyword evidence="2" id="KW-0131">Cell cycle</keyword>
<proteinExistence type="inferred from homology"/>
<evidence type="ECO:0000256" key="3">
    <source>
        <dbReference type="SAM" id="MobiDB-lite"/>
    </source>
</evidence>
<dbReference type="OrthoDB" id="295029at2759"/>
<dbReference type="GO" id="GO:0005829">
    <property type="term" value="C:cytosol"/>
    <property type="evidence" value="ECO:0007669"/>
    <property type="project" value="TreeGrafter"/>
</dbReference>
<dbReference type="PANTHER" id="PTHR12634:SF8">
    <property type="entry name" value="FIERY MOUNTAIN, ISOFORM D"/>
    <property type="match status" value="1"/>
</dbReference>
<organism evidence="4 5">
    <name type="scientific">Ancylostoma ceylanicum</name>
    <dbReference type="NCBI Taxonomy" id="53326"/>
    <lineage>
        <taxon>Eukaryota</taxon>
        <taxon>Metazoa</taxon>
        <taxon>Ecdysozoa</taxon>
        <taxon>Nematoda</taxon>
        <taxon>Chromadorea</taxon>
        <taxon>Rhabditida</taxon>
        <taxon>Rhabditina</taxon>
        <taxon>Rhabditomorpha</taxon>
        <taxon>Strongyloidea</taxon>
        <taxon>Ancylostomatidae</taxon>
        <taxon>Ancylostomatinae</taxon>
        <taxon>Ancylostoma</taxon>
    </lineage>
</organism>
<keyword evidence="5" id="KW-1185">Reference proteome</keyword>
<evidence type="ECO:0008006" key="6">
    <source>
        <dbReference type="Google" id="ProtNLM"/>
    </source>
</evidence>
<feature type="region of interest" description="Disordered" evidence="3">
    <location>
        <begin position="623"/>
        <end position="741"/>
    </location>
</feature>
<dbReference type="GO" id="GO:0005634">
    <property type="term" value="C:nucleus"/>
    <property type="evidence" value="ECO:0007669"/>
    <property type="project" value="TreeGrafter"/>
</dbReference>
<dbReference type="GO" id="GO:0019903">
    <property type="term" value="F:protein phosphatase binding"/>
    <property type="evidence" value="ECO:0007669"/>
    <property type="project" value="InterPro"/>
</dbReference>
<dbReference type="Pfam" id="PF04499">
    <property type="entry name" value="SAPS"/>
    <property type="match status" value="1"/>
</dbReference>
<accession>A0A016TIZ5</accession>
<comment type="similarity">
    <text evidence="1">Belongs to the SAPS family.</text>
</comment>
<gene>
    <name evidence="4" type="primary">Acey_s0099.g3210</name>
    <name evidence="4" type="synonym">Acey-saps-1</name>
    <name evidence="4" type="ORF">Y032_0099g3210</name>
</gene>
<dbReference type="AlphaFoldDB" id="A0A016TIZ5"/>
<evidence type="ECO:0000313" key="4">
    <source>
        <dbReference type="EMBL" id="EYC02622.1"/>
    </source>
</evidence>
<dbReference type="InterPro" id="IPR007587">
    <property type="entry name" value="SAPS"/>
</dbReference>
<dbReference type="PANTHER" id="PTHR12634">
    <property type="entry name" value="SIT4 YEAST -ASSOCIATING PROTEIN-RELATED"/>
    <property type="match status" value="1"/>
</dbReference>
<reference evidence="5" key="1">
    <citation type="journal article" date="2015" name="Nat. Genet.">
        <title>The genome and transcriptome of the zoonotic hookworm Ancylostoma ceylanicum identify infection-specific gene families.</title>
        <authorList>
            <person name="Schwarz E.M."/>
            <person name="Hu Y."/>
            <person name="Antoshechkin I."/>
            <person name="Miller M.M."/>
            <person name="Sternberg P.W."/>
            <person name="Aroian R.V."/>
        </authorList>
    </citation>
    <scope>NUCLEOTIDE SEQUENCE</scope>
    <source>
        <strain evidence="5">HY135</strain>
    </source>
</reference>
<dbReference type="EMBL" id="JARK01001435">
    <property type="protein sequence ID" value="EYC02622.1"/>
    <property type="molecule type" value="Genomic_DNA"/>
</dbReference>
<name>A0A016TIZ5_9BILA</name>
<dbReference type="STRING" id="53326.A0A016TIZ5"/>
<evidence type="ECO:0000313" key="5">
    <source>
        <dbReference type="Proteomes" id="UP000024635"/>
    </source>
</evidence>
<dbReference type="Proteomes" id="UP000024635">
    <property type="component" value="Unassembled WGS sequence"/>
</dbReference>
<sequence length="768" mass="87344">MFWEEEKKLGETRDETIESYVSSNRLKDILELSYTLQELWGGNRRLIEYFCRDDVLTELANTALRPKIDSSQPVKNHYKLSNACMEILTLRNNNEITNAFLGCDEALKPVKEFFNDNPSRNHLVCGFFMRIVQHLFHRSLNKTLEILSSCDFIPNCISSLRMGAISELLQNIVWIPEVADDFLKIKQWYVDEGLCSKIVDMLDPSQPECVHENVMELYTNLVRNTRDQMYALDVRSDILNDELQSEKLLSLLTKKMLQKDENGAVNSSVTRNICEILICLLSTNHILFRPSHTLYKEFNAEIPWVGGNPSAGLDGARNDAAKDEEMRLWCPDSKRITEGVVAQSTAELIQLVVAELEAGNDPTDENWYYLLRVIIELCDTNHPATHEALAQQFEKCDIKKLFLSVWRHPRCSILHGLVQRMVSFVLFSVMEKPSPLIAHFLQKVNLLEMIRYGVDPRCVLPKVDLYSLRTHHVHIALAIEQARKTSSNNEAIEELIKECSFWPEVVAKVEEWLKWNLPDPDVASVRPSLQHETIGEAMDDFERQIGAPQQHVLHEFKTQVVSMPMTDVFDTALGELQVSSETKGFSIQSIHVTKVDMDLEENDVDESKFEAMCSTKKCSLLDDWPLQGDQSAGDNWPDMKKSNGEAAFDWPGTNSSSKFNDANAFPVQWDQTPTKDNSSDTDDWARIPNNTSTPKKSEDEDDWADFSTMKNEQSLASDRYSDWPGVDAENTSWSSSKESEAVDPVMAGFATGVINSSLDEPTTNQSEC</sequence>
<evidence type="ECO:0000256" key="2">
    <source>
        <dbReference type="ARBA" id="ARBA00023306"/>
    </source>
</evidence>
<protein>
    <recommendedName>
        <fullName evidence="6">SIT4 phosphatase-associated protein</fullName>
    </recommendedName>
</protein>
<dbReference type="GO" id="GO:0019888">
    <property type="term" value="F:protein phosphatase regulator activity"/>
    <property type="evidence" value="ECO:0007669"/>
    <property type="project" value="TreeGrafter"/>
</dbReference>